<dbReference type="RefSeq" id="WP_122013798.1">
    <property type="nucleotide sequence ID" value="NZ_CP033169.1"/>
</dbReference>
<evidence type="ECO:0000313" key="2">
    <source>
        <dbReference type="Proteomes" id="UP000280960"/>
    </source>
</evidence>
<proteinExistence type="predicted"/>
<dbReference type="AlphaFoldDB" id="A0A3G2R1J2"/>
<organism evidence="1 2">
    <name type="scientific">Biomaibacter acetigenes</name>
    <dbReference type="NCBI Taxonomy" id="2316383"/>
    <lineage>
        <taxon>Bacteria</taxon>
        <taxon>Bacillati</taxon>
        <taxon>Bacillota</taxon>
        <taxon>Clostridia</taxon>
        <taxon>Thermosediminibacterales</taxon>
        <taxon>Tepidanaerobacteraceae</taxon>
        <taxon>Biomaibacter</taxon>
    </lineage>
</organism>
<dbReference type="KEGG" id="bacg:D2962_00620"/>
<evidence type="ECO:0000313" key="1">
    <source>
        <dbReference type="EMBL" id="AYO29303.1"/>
    </source>
</evidence>
<name>A0A3G2R1J2_9FIRM</name>
<reference evidence="1 2" key="1">
    <citation type="submission" date="2018-10" db="EMBL/GenBank/DDBJ databases">
        <authorList>
            <person name="Zhang X."/>
        </authorList>
    </citation>
    <scope>NUCLEOTIDE SEQUENCE [LARGE SCALE GENOMIC DNA]</scope>
    <source>
        <strain evidence="1 2">SK-G1</strain>
    </source>
</reference>
<dbReference type="Proteomes" id="UP000280960">
    <property type="component" value="Chromosome"/>
</dbReference>
<accession>A0A3G2R1J2</accession>
<gene>
    <name evidence="1" type="ORF">D2962_00620</name>
</gene>
<dbReference type="EMBL" id="CP033169">
    <property type="protein sequence ID" value="AYO29303.1"/>
    <property type="molecule type" value="Genomic_DNA"/>
</dbReference>
<keyword evidence="2" id="KW-1185">Reference proteome</keyword>
<protein>
    <submittedName>
        <fullName evidence="1">Uncharacterized protein</fullName>
    </submittedName>
</protein>
<sequence>MIVFEKNATFFDENDCCNLVDELENLIKHETAAYFDKLQLNIDTYAYFLANYIFLYGEKSAEKFLFSSVNYLQFIDTLTEKIKLRLEAFFGRPVVKQDIPDLLPETADLDDEIKDMTKTHLVSFLCEKLSQKAFRNACKALLPFPVDFLVSEVKPEEILFEGISGDDIKKDRLVKIQALLEGMFKSLRLKTQEILCRQVVDDVYSLWDETCENSSPEFLGEEIKEDAV</sequence>